<accession>A0A034WXD5</accession>
<dbReference type="InterPro" id="IPR003599">
    <property type="entry name" value="Ig_sub"/>
</dbReference>
<reference evidence="4" key="1">
    <citation type="journal article" date="2014" name="PLoS ONE">
        <title>Proteomic Analysis of Cattle Tick Rhipicephalus (Boophilus) microplus Saliva: A Comparison between Partially and Fully Engorged Females.</title>
        <authorList>
            <person name="Tirloni L."/>
            <person name="Reck J."/>
            <person name="Terra R.M."/>
            <person name="Martins J.R."/>
            <person name="Mulenga A."/>
            <person name="Sherman N.E."/>
            <person name="Fox J.W."/>
            <person name="Yates J.R.III."/>
            <person name="Termignoni C."/>
            <person name="Pinto A.F."/>
            <person name="da Silva Vaz I.Jr."/>
        </authorList>
    </citation>
    <scope>NUCLEOTIDE SEQUENCE</scope>
</reference>
<feature type="region of interest" description="Disordered" evidence="1">
    <location>
        <begin position="350"/>
        <end position="382"/>
    </location>
</feature>
<dbReference type="PANTHER" id="PTHR21261">
    <property type="entry name" value="BEAT PROTEIN"/>
    <property type="match status" value="1"/>
</dbReference>
<feature type="chain" id="PRO_5036289069" evidence="2">
    <location>
        <begin position="25"/>
        <end position="403"/>
    </location>
</feature>
<organism evidence="4">
    <name type="scientific">Rhipicephalus microplus</name>
    <name type="common">Cattle tick</name>
    <name type="synonym">Boophilus microplus</name>
    <dbReference type="NCBI Taxonomy" id="6941"/>
    <lineage>
        <taxon>Eukaryota</taxon>
        <taxon>Metazoa</taxon>
        <taxon>Ecdysozoa</taxon>
        <taxon>Arthropoda</taxon>
        <taxon>Chelicerata</taxon>
        <taxon>Arachnida</taxon>
        <taxon>Acari</taxon>
        <taxon>Parasitiformes</taxon>
        <taxon>Ixodida</taxon>
        <taxon>Ixodoidea</taxon>
        <taxon>Ixodidae</taxon>
        <taxon>Rhipicephalinae</taxon>
        <taxon>Rhipicephalus</taxon>
        <taxon>Boophilus</taxon>
    </lineage>
</organism>
<feature type="signal peptide" evidence="2">
    <location>
        <begin position="1"/>
        <end position="24"/>
    </location>
</feature>
<sequence>MACAPSMLLFFIWITTYTNRPAQALRIIELKVPESATRGSTVTLECRYDLQEDRLYSVKWYKDGLEFLRYLPHERPQIRSFNVKGLKVDVVRSTNTTVVLDNVQHSASGTYRCAVLADAPTFDEDYEEKRLLVTETPLSIDQPPIGILGGSVRLNCAHNFGSLPLYSFKWFKDDKVLYTFIPRNRPPGEMYSVTGVTVDMLQSNYSSLYLKNLSALSAGAYRCEASSDAPPFLTVQDEKRLAVFEQSDMRPHITYDRESYQVGGFVRVNCTSSRSRPAPKLAVYVNDLLLIDADVRTKVDTHPDGFQVTTLSANIPVKQHGVSRAALRVKCQASFVGLYEAVGEMAIPVGQHTGGHKAPYQHQRPQHKQPSQRQPHLGPISSTQDECLTKAMEILARAWAAYQ</sequence>
<dbReference type="EMBL" id="GHWJ01008337">
    <property type="protein sequence ID" value="NOV41074.1"/>
    <property type="molecule type" value="Transcribed_RNA"/>
</dbReference>
<dbReference type="InterPro" id="IPR007110">
    <property type="entry name" value="Ig-like_dom"/>
</dbReference>
<keyword evidence="2" id="KW-0732">Signal</keyword>
<evidence type="ECO:0000256" key="2">
    <source>
        <dbReference type="SAM" id="SignalP"/>
    </source>
</evidence>
<evidence type="ECO:0000259" key="3">
    <source>
        <dbReference type="PROSITE" id="PS50835"/>
    </source>
</evidence>
<dbReference type="PROSITE" id="PS50835">
    <property type="entry name" value="IG_LIKE"/>
    <property type="match status" value="2"/>
</dbReference>
<feature type="domain" description="Ig-like" evidence="3">
    <location>
        <begin position="21"/>
        <end position="115"/>
    </location>
</feature>
<evidence type="ECO:0000256" key="1">
    <source>
        <dbReference type="SAM" id="MobiDB-lite"/>
    </source>
</evidence>
<evidence type="ECO:0000313" key="4">
    <source>
        <dbReference type="EMBL" id="JAC59017.1"/>
    </source>
</evidence>
<dbReference type="AlphaFoldDB" id="A0A034WXD5"/>
<dbReference type="InterPro" id="IPR013783">
    <property type="entry name" value="Ig-like_fold"/>
</dbReference>
<dbReference type="Pfam" id="PF07686">
    <property type="entry name" value="V-set"/>
    <property type="match status" value="1"/>
</dbReference>
<reference evidence="5" key="2">
    <citation type="submission" date="2019-09" db="EMBL/GenBank/DDBJ databases">
        <title>Organ-specific transcriptomic study of the physiology of the cattle tick, Rhipicephalus microplus.</title>
        <authorList>
            <person name="Tirloni L."/>
            <person name="Braz G."/>
            <person name="Gandara A.C.P."/>
            <person name="Sabadin G.A."/>
            <person name="da Silva R.M."/>
            <person name="Guizzo M.G."/>
            <person name="Machado J.A."/>
            <person name="Costa E.P."/>
            <person name="Gomes H.F."/>
            <person name="Moraes J."/>
            <person name="Mota M.B.S."/>
            <person name="Mesquita R.D."/>
            <person name="Alvarenga P.H."/>
            <person name="Alves F."/>
            <person name="Seixas A."/>
            <person name="da Fonseca R.N."/>
            <person name="Fogaca A."/>
            <person name="Logullo C."/>
            <person name="Tanaka A."/>
            <person name="Daffre S."/>
            <person name="Termignoni C."/>
            <person name="Vaz I.S.Jr."/>
            <person name="Oliveira P.L."/>
            <person name="Ribeiro J.M."/>
        </authorList>
    </citation>
    <scope>NUCLEOTIDE SEQUENCE</scope>
    <source>
        <strain evidence="5">Porto Alegre</strain>
    </source>
</reference>
<dbReference type="FunFam" id="2.60.40.10:FF:000437">
    <property type="entry name" value="Beat-IIIc, isoform A"/>
    <property type="match status" value="1"/>
</dbReference>
<dbReference type="PANTHER" id="PTHR21261:SF15">
    <property type="entry name" value="BEATEN PATH IIIA, ISOFORM D-RELATED"/>
    <property type="match status" value="1"/>
</dbReference>
<evidence type="ECO:0000313" key="5">
    <source>
        <dbReference type="EMBL" id="NOV41074.1"/>
    </source>
</evidence>
<feature type="compositionally biased region" description="Polar residues" evidence="1">
    <location>
        <begin position="368"/>
        <end position="382"/>
    </location>
</feature>
<dbReference type="OrthoDB" id="6333371at2759"/>
<name>A0A034WXD5_RHIMP</name>
<dbReference type="VEuPathDB" id="VectorBase:LOC119184948"/>
<protein>
    <submittedName>
        <fullName evidence="4 5">Beat protein-like 1</fullName>
    </submittedName>
</protein>
<dbReference type="SUPFAM" id="SSF48726">
    <property type="entry name" value="Immunoglobulin"/>
    <property type="match status" value="2"/>
</dbReference>
<dbReference type="SMART" id="SM00409">
    <property type="entry name" value="IG"/>
    <property type="match status" value="2"/>
</dbReference>
<dbReference type="InterPro" id="IPR013106">
    <property type="entry name" value="Ig_V-set"/>
</dbReference>
<proteinExistence type="predicted"/>
<feature type="domain" description="Ig-like" evidence="3">
    <location>
        <begin position="149"/>
        <end position="242"/>
    </location>
</feature>
<dbReference type="InterPro" id="IPR036179">
    <property type="entry name" value="Ig-like_dom_sf"/>
</dbReference>
<dbReference type="Gene3D" id="2.60.40.10">
    <property type="entry name" value="Immunoglobulins"/>
    <property type="match status" value="2"/>
</dbReference>
<dbReference type="EMBL" id="GBBR01000045">
    <property type="protein sequence ID" value="JAC59017.1"/>
    <property type="molecule type" value="Transcribed_RNA"/>
</dbReference>